<feature type="compositionally biased region" description="Low complexity" evidence="1">
    <location>
        <begin position="1192"/>
        <end position="1201"/>
    </location>
</feature>
<gene>
    <name evidence="3" type="ORF">SAMN04244573_02523</name>
</gene>
<dbReference type="InterPro" id="IPR034154">
    <property type="entry name" value="TOPRIM_DnaG/twinkle"/>
</dbReference>
<dbReference type="InterPro" id="IPR043764">
    <property type="entry name" value="DUF5710"/>
</dbReference>
<evidence type="ECO:0000256" key="1">
    <source>
        <dbReference type="SAM" id="MobiDB-lite"/>
    </source>
</evidence>
<feature type="domain" description="Toprim" evidence="2">
    <location>
        <begin position="1027"/>
        <end position="1115"/>
    </location>
</feature>
<accession>A0A1H9JZI7</accession>
<feature type="region of interest" description="Disordered" evidence="1">
    <location>
        <begin position="666"/>
        <end position="697"/>
    </location>
</feature>
<feature type="region of interest" description="Disordered" evidence="1">
    <location>
        <begin position="1184"/>
        <end position="1210"/>
    </location>
</feature>
<sequence>MDNHKKAFHEEVAEKLIEQLKEGTAPWQKPWSPGEPGSSLPMNPTTEKRYKGINAIRLMMEGRSDQRWMTYKQAQAEGAQVRKGEKGTSIQYWKFSEERTKKDDNGKPVIDTNGEPVKENIPLERPRVFFATVFNAEQIDGLPPMQRKEQTWNPIERAEHILAASDARIIHSAGDRAFYRPSTDSITMPERGQFETADRYYATALHELGHWTGHPSRLDRDLSNPFGSEAYAKEELRAEIASMILGDELGIGHDPKQHTAYVGSWIKSLQDDPLEIFRAAADAEKIQNFVLAFEQKQVQDQQISVTQAVEQDQEQAEVLAHIQETHQNANPGYSALESWQTLQKTAADNGYEAVLRWSNAGEHDPDVRIEYRDSSGQVLPIHTELNSGDGKAVTCLDGQRVPGTSMTSDDEWQSAAFNSAIATMQSRNQTEEADMEQGQQLLREEPSSQQLVAEQWVLKQLEGDMQPVIGRMNERQLDTAYNVLDAMHPMASDNPFWQRHETMAEAMLNAPDDFEQKIFDAKEAVERRREMLHEQVNRPALPAEDSRIAEVLKAHRNNADAPREGVTELVLTHADVPLTLPMPNDWTGDIQVRGCKPDGDGGVEEAPPGKAEFFGLYAQDSRGLHFWVADADAEQQALELADRLKTIDAYAQTDEHEQAARLARLHEEQVRRDPSSTDEDISAAKESRKNAEMGLMLNDSDLQRRIAELERSEKQAQQSQAGEKPANTAKEKTWLAIPYEQKDEAKQAAGKLPNGQSALGFDKPAKCWYAKPGANLDNVKQWLPENQQRQEPAMKPRNEFAQAMKEAGLVVEGDHPIMDGKWHRVPVEGGSKGNTSGAYRGFELAPGEKGIPAGSIQNHRTGVKATWKAKGYAISESEKATFQADAAKRLEQRSIEREANQTRAVKAINELLAIAPQATANHTYLKNKQARPGDLKVVPADTSGLPADSIILIGKTAKDSKALREANPDNLVFTAGDLLLTAQDTKGDLKAVQSIRPNGTKMFAKGTEKHQNFHVVGGDLEALTKAPAIVVGEGYATADTLSQSLGYATVAAFDSGNLPHVAKQLREQFPDKPFIIAGDNDVHQEMIDGKNPGRTKALEAAKAVDGKAIFPIFAPREQSYPANLEPIDQEKARTNKLTPEQQEAINQMKRFTDFNDLATKSVLGREGLDRQVRAEVSLAIKKHQERTEQQRLEQLQTQQEQRQPRRAMSH</sequence>
<dbReference type="PROSITE" id="PS50880">
    <property type="entry name" value="TOPRIM"/>
    <property type="match status" value="1"/>
</dbReference>
<dbReference type="Proteomes" id="UP000199267">
    <property type="component" value="Unassembled WGS sequence"/>
</dbReference>
<evidence type="ECO:0000259" key="2">
    <source>
        <dbReference type="PROSITE" id="PS50880"/>
    </source>
</evidence>
<reference evidence="3 4" key="1">
    <citation type="submission" date="2016-10" db="EMBL/GenBank/DDBJ databases">
        <authorList>
            <person name="de Groot N.N."/>
        </authorList>
    </citation>
    <scope>NUCLEOTIDE SEQUENCE [LARGE SCALE GENOMIC DNA]</scope>
    <source>
        <strain evidence="3 4">DSM 378</strain>
    </source>
</reference>
<dbReference type="Pfam" id="PF18818">
    <property type="entry name" value="MPTase-PolyVal"/>
    <property type="match status" value="1"/>
</dbReference>
<organism evidence="3 4">
    <name type="scientific">Azotobacter beijerinckii</name>
    <dbReference type="NCBI Taxonomy" id="170623"/>
    <lineage>
        <taxon>Bacteria</taxon>
        <taxon>Pseudomonadati</taxon>
        <taxon>Pseudomonadota</taxon>
        <taxon>Gammaproteobacteria</taxon>
        <taxon>Pseudomonadales</taxon>
        <taxon>Pseudomonadaceae</taxon>
        <taxon>Azotobacter</taxon>
    </lineage>
</organism>
<dbReference type="InterPro" id="IPR013610">
    <property type="entry name" value="ArdC_N"/>
</dbReference>
<feature type="compositionally biased region" description="Basic and acidic residues" evidence="1">
    <location>
        <begin position="666"/>
        <end position="675"/>
    </location>
</feature>
<dbReference type="GO" id="GO:0003697">
    <property type="term" value="F:single-stranded DNA binding"/>
    <property type="evidence" value="ECO:0007669"/>
    <property type="project" value="InterPro"/>
</dbReference>
<dbReference type="EMBL" id="FOFJ01000022">
    <property type="protein sequence ID" value="SEQ92396.1"/>
    <property type="molecule type" value="Genomic_DNA"/>
</dbReference>
<dbReference type="Pfam" id="PF18974">
    <property type="entry name" value="DUF5710"/>
    <property type="match status" value="1"/>
</dbReference>
<feature type="region of interest" description="Disordered" evidence="1">
    <location>
        <begin position="23"/>
        <end position="46"/>
    </location>
</feature>
<feature type="compositionally biased region" description="Basic and acidic residues" evidence="1">
    <location>
        <begin position="682"/>
        <end position="691"/>
    </location>
</feature>
<proteinExistence type="predicted"/>
<feature type="region of interest" description="Disordered" evidence="1">
    <location>
        <begin position="710"/>
        <end position="733"/>
    </location>
</feature>
<protein>
    <submittedName>
        <fullName evidence="3">Antirestriction protein ArdC</fullName>
    </submittedName>
</protein>
<dbReference type="AlphaFoldDB" id="A0A1H9JZI7"/>
<evidence type="ECO:0000313" key="4">
    <source>
        <dbReference type="Proteomes" id="UP000199267"/>
    </source>
</evidence>
<dbReference type="InterPro" id="IPR006171">
    <property type="entry name" value="TOPRIM_dom"/>
</dbReference>
<dbReference type="SMART" id="SM00493">
    <property type="entry name" value="TOPRIM"/>
    <property type="match status" value="1"/>
</dbReference>
<dbReference type="CDD" id="cd01029">
    <property type="entry name" value="TOPRIM_primases"/>
    <property type="match status" value="1"/>
</dbReference>
<dbReference type="RefSeq" id="WP_244158862.1">
    <property type="nucleotide sequence ID" value="NZ_FOFJ01000022.1"/>
</dbReference>
<dbReference type="InterPro" id="IPR041459">
    <property type="entry name" value="MPTase-PolyVal"/>
</dbReference>
<evidence type="ECO:0000313" key="3">
    <source>
        <dbReference type="EMBL" id="SEQ92396.1"/>
    </source>
</evidence>
<dbReference type="Pfam" id="PF08401">
    <property type="entry name" value="ArdcN"/>
    <property type="match status" value="1"/>
</dbReference>
<name>A0A1H9JZI7_9GAMM</name>